<proteinExistence type="predicted"/>
<dbReference type="EMBL" id="MN739427">
    <property type="protein sequence ID" value="QHT04374.1"/>
    <property type="molecule type" value="Genomic_DNA"/>
</dbReference>
<reference evidence="1" key="1">
    <citation type="journal article" date="2020" name="Nature">
        <title>Giant virus diversity and host interactions through global metagenomics.</title>
        <authorList>
            <person name="Schulz F."/>
            <person name="Roux S."/>
            <person name="Paez-Espino D."/>
            <person name="Jungbluth S."/>
            <person name="Walsh D.A."/>
            <person name="Denef V.J."/>
            <person name="McMahon K.D."/>
            <person name="Konstantinidis K.T."/>
            <person name="Eloe-Fadrosh E.A."/>
            <person name="Kyrpides N.C."/>
            <person name="Woyke T."/>
        </authorList>
    </citation>
    <scope>NUCLEOTIDE SEQUENCE</scope>
    <source>
        <strain evidence="1">GVMAG-M-3300021185-45</strain>
    </source>
</reference>
<name>A0A6C0CL52_9ZZZZ</name>
<dbReference type="AlphaFoldDB" id="A0A6C0CL52"/>
<sequence length="44" mass="5426">MGFLNFYWKIHNFVLGYFAFICRYIDEHKLDMPLEDVMKYTSDN</sequence>
<accession>A0A6C0CL52</accession>
<protein>
    <submittedName>
        <fullName evidence="1">Uncharacterized protein</fullName>
    </submittedName>
</protein>
<organism evidence="1">
    <name type="scientific">viral metagenome</name>
    <dbReference type="NCBI Taxonomy" id="1070528"/>
    <lineage>
        <taxon>unclassified sequences</taxon>
        <taxon>metagenomes</taxon>
        <taxon>organismal metagenomes</taxon>
    </lineage>
</organism>
<evidence type="ECO:0000313" key="1">
    <source>
        <dbReference type="EMBL" id="QHT04374.1"/>
    </source>
</evidence>